<reference evidence="2" key="1">
    <citation type="submission" date="2016-04" db="EMBL/GenBank/DDBJ databases">
        <authorList>
            <person name="Nguyen H.D."/>
            <person name="Samba Siva P."/>
            <person name="Cullis J."/>
            <person name="Levesque C.A."/>
            <person name="Hambleton S."/>
        </authorList>
    </citation>
    <scope>NUCLEOTIDE SEQUENCE</scope>
    <source>
        <strain evidence="2">DAOMC 236426</strain>
    </source>
</reference>
<dbReference type="EMBL" id="LWDE02001885">
    <property type="protein sequence ID" value="KAE8239143.1"/>
    <property type="molecule type" value="Genomic_DNA"/>
</dbReference>
<gene>
    <name evidence="2" type="ORF">A4X06_0g8487</name>
</gene>
<proteinExistence type="predicted"/>
<evidence type="ECO:0000313" key="3">
    <source>
        <dbReference type="Proteomes" id="UP000077684"/>
    </source>
</evidence>
<keyword evidence="3" id="KW-1185">Reference proteome</keyword>
<evidence type="ECO:0000313" key="2">
    <source>
        <dbReference type="EMBL" id="KAE8239143.1"/>
    </source>
</evidence>
<dbReference type="InterPro" id="IPR018289">
    <property type="entry name" value="MULE_transposase_dom"/>
</dbReference>
<evidence type="ECO:0000259" key="1">
    <source>
        <dbReference type="Pfam" id="PF10551"/>
    </source>
</evidence>
<sequence length="401" mass="45070">MVWSHNHSAHFIANNPPSGQTPIPPAEKALIQALTASGTAKTDRRAVWELLRAAIPGSALSLRQVSNVIDNTKRARHQALSSMGGDVAFLLSWLAEEKNKDARLIYHFQVHQQTGVLQRLFVSSAPMIDALQQFGDVVIADVAQGRNVYNMPLNLFSVVDGAGRTRNVAYVVQDREDQESHEWVLTHLLATYGNQPRIIVSDQDAGFSSAVQSILPSSHHILCIWHIWQNITKNVKPKLRGKWPKFAEVFWCVYKAPSPAAFEKRWTAFLQMFPSAEPYLGANQYHTRKSWAAAWVRTKFTVNVRTTGRVESENGVNKLLGGRKTTLTDLFKRLLCRADDQLEHSTQACKSLHKKASPAERLFQPVVDLMREYCHIGATRHAFKEMEEGVTCEVTDIPVRA</sequence>
<organism evidence="2 3">
    <name type="scientific">Tilletia controversa</name>
    <name type="common">dwarf bunt fungus</name>
    <dbReference type="NCBI Taxonomy" id="13291"/>
    <lineage>
        <taxon>Eukaryota</taxon>
        <taxon>Fungi</taxon>
        <taxon>Dikarya</taxon>
        <taxon>Basidiomycota</taxon>
        <taxon>Ustilaginomycotina</taxon>
        <taxon>Exobasidiomycetes</taxon>
        <taxon>Tilletiales</taxon>
        <taxon>Tilletiaceae</taxon>
        <taxon>Tilletia</taxon>
    </lineage>
</organism>
<protein>
    <recommendedName>
        <fullName evidence="1">MULE transposase domain-containing protein</fullName>
    </recommendedName>
</protein>
<name>A0A8X7ST46_9BASI</name>
<dbReference type="Pfam" id="PF10551">
    <property type="entry name" value="MULE"/>
    <property type="match status" value="1"/>
</dbReference>
<comment type="caution">
    <text evidence="2">The sequence shown here is derived from an EMBL/GenBank/DDBJ whole genome shotgun (WGS) entry which is preliminary data.</text>
</comment>
<dbReference type="Proteomes" id="UP000077684">
    <property type="component" value="Unassembled WGS sequence"/>
</dbReference>
<dbReference type="AlphaFoldDB" id="A0A8X7ST46"/>
<feature type="domain" description="MULE transposase" evidence="1">
    <location>
        <begin position="147"/>
        <end position="230"/>
    </location>
</feature>
<accession>A0A8X7ST46</accession>
<reference evidence="2" key="2">
    <citation type="journal article" date="2019" name="IMA Fungus">
        <title>Genome sequencing and comparison of five Tilletia species to identify candidate genes for the detection of regulated species infecting wheat.</title>
        <authorList>
            <person name="Nguyen H.D.T."/>
            <person name="Sultana T."/>
            <person name="Kesanakurti P."/>
            <person name="Hambleton S."/>
        </authorList>
    </citation>
    <scope>NUCLEOTIDE SEQUENCE</scope>
    <source>
        <strain evidence="2">DAOMC 236426</strain>
    </source>
</reference>
<dbReference type="PANTHER" id="PTHR47718">
    <property type="entry name" value="OS01G0519700 PROTEIN"/>
    <property type="match status" value="1"/>
</dbReference>